<dbReference type="OrthoDB" id="38245at2759"/>
<protein>
    <submittedName>
        <fullName evidence="2">Uncharacterized protein</fullName>
    </submittedName>
</protein>
<feature type="signal peptide" evidence="1">
    <location>
        <begin position="1"/>
        <end position="25"/>
    </location>
</feature>
<evidence type="ECO:0000313" key="2">
    <source>
        <dbReference type="EMBL" id="EEC45333.1"/>
    </source>
</evidence>
<dbReference type="HOGENOM" id="CLU_817527_0_0_1"/>
<keyword evidence="1" id="KW-0732">Signal</keyword>
<reference evidence="3" key="2">
    <citation type="submission" date="2008-08" db="EMBL/GenBank/DDBJ databases">
        <authorList>
            <consortium name="Diatom Consortium"/>
            <person name="Grigoriev I."/>
            <person name="Grimwood J."/>
            <person name="Kuo A."/>
            <person name="Otillar R.P."/>
            <person name="Salamov A."/>
            <person name="Detter J.C."/>
            <person name="Lindquist E."/>
            <person name="Shapiro H."/>
            <person name="Lucas S."/>
            <person name="Glavina del Rio T."/>
            <person name="Pitluck S."/>
            <person name="Rokhsar D."/>
            <person name="Bowler C."/>
        </authorList>
    </citation>
    <scope>GENOME REANNOTATION</scope>
    <source>
        <strain evidence="3">CCAP 1055/1</strain>
    </source>
</reference>
<dbReference type="AlphaFoldDB" id="B7G814"/>
<dbReference type="GeneID" id="7194901"/>
<accession>B7G814</accession>
<reference evidence="2 3" key="1">
    <citation type="journal article" date="2008" name="Nature">
        <title>The Phaeodactylum genome reveals the evolutionary history of diatom genomes.</title>
        <authorList>
            <person name="Bowler C."/>
            <person name="Allen A.E."/>
            <person name="Badger J.H."/>
            <person name="Grimwood J."/>
            <person name="Jabbari K."/>
            <person name="Kuo A."/>
            <person name="Maheswari U."/>
            <person name="Martens C."/>
            <person name="Maumus F."/>
            <person name="Otillar R.P."/>
            <person name="Rayko E."/>
            <person name="Salamov A."/>
            <person name="Vandepoele K."/>
            <person name="Beszteri B."/>
            <person name="Gruber A."/>
            <person name="Heijde M."/>
            <person name="Katinka M."/>
            <person name="Mock T."/>
            <person name="Valentin K."/>
            <person name="Verret F."/>
            <person name="Berges J.A."/>
            <person name="Brownlee C."/>
            <person name="Cadoret J.P."/>
            <person name="Chiovitti A."/>
            <person name="Choi C.J."/>
            <person name="Coesel S."/>
            <person name="De Martino A."/>
            <person name="Detter J.C."/>
            <person name="Durkin C."/>
            <person name="Falciatore A."/>
            <person name="Fournet J."/>
            <person name="Haruta M."/>
            <person name="Huysman M.J."/>
            <person name="Jenkins B.D."/>
            <person name="Jiroutova K."/>
            <person name="Jorgensen R.E."/>
            <person name="Joubert Y."/>
            <person name="Kaplan A."/>
            <person name="Kroger N."/>
            <person name="Kroth P.G."/>
            <person name="La Roche J."/>
            <person name="Lindquist E."/>
            <person name="Lommer M."/>
            <person name="Martin-Jezequel V."/>
            <person name="Lopez P.J."/>
            <person name="Lucas S."/>
            <person name="Mangogna M."/>
            <person name="McGinnis K."/>
            <person name="Medlin L.K."/>
            <person name="Montsant A."/>
            <person name="Oudot-Le Secq M.P."/>
            <person name="Napoli C."/>
            <person name="Obornik M."/>
            <person name="Parker M.S."/>
            <person name="Petit J.L."/>
            <person name="Porcel B.M."/>
            <person name="Poulsen N."/>
            <person name="Robison M."/>
            <person name="Rychlewski L."/>
            <person name="Rynearson T.A."/>
            <person name="Schmutz J."/>
            <person name="Shapiro H."/>
            <person name="Siaut M."/>
            <person name="Stanley M."/>
            <person name="Sussman M.R."/>
            <person name="Taylor A.R."/>
            <person name="Vardi A."/>
            <person name="von Dassow P."/>
            <person name="Vyverman W."/>
            <person name="Willis A."/>
            <person name="Wyrwicz L.S."/>
            <person name="Rokhsar D.S."/>
            <person name="Weissenbach J."/>
            <person name="Armbrust E.V."/>
            <person name="Green B.R."/>
            <person name="Van de Peer Y."/>
            <person name="Grigoriev I.V."/>
        </authorList>
    </citation>
    <scope>NUCLEOTIDE SEQUENCE [LARGE SCALE GENOMIC DNA]</scope>
    <source>
        <strain evidence="2 3">CCAP 1055/1</strain>
    </source>
</reference>
<dbReference type="RefSeq" id="XP_002183115.1">
    <property type="nucleotide sequence ID" value="XM_002183079.1"/>
</dbReference>
<dbReference type="PaxDb" id="2850-Phatr48661"/>
<dbReference type="EMBL" id="CM000620">
    <property type="protein sequence ID" value="EEC45333.1"/>
    <property type="molecule type" value="Genomic_DNA"/>
</dbReference>
<organism evidence="2 3">
    <name type="scientific">Phaeodactylum tricornutum (strain CCAP 1055/1)</name>
    <dbReference type="NCBI Taxonomy" id="556484"/>
    <lineage>
        <taxon>Eukaryota</taxon>
        <taxon>Sar</taxon>
        <taxon>Stramenopiles</taxon>
        <taxon>Ochrophyta</taxon>
        <taxon>Bacillariophyta</taxon>
        <taxon>Bacillariophyceae</taxon>
        <taxon>Bacillariophycidae</taxon>
        <taxon>Naviculales</taxon>
        <taxon>Phaeodactylaceae</taxon>
        <taxon>Phaeodactylum</taxon>
    </lineage>
</organism>
<dbReference type="InParanoid" id="B7G814"/>
<feature type="chain" id="PRO_5002855878" evidence="1">
    <location>
        <begin position="26"/>
        <end position="340"/>
    </location>
</feature>
<dbReference type="Proteomes" id="UP000000759">
    <property type="component" value="Chromosome 18"/>
</dbReference>
<evidence type="ECO:0000313" key="3">
    <source>
        <dbReference type="Proteomes" id="UP000000759"/>
    </source>
</evidence>
<keyword evidence="3" id="KW-1185">Reference proteome</keyword>
<evidence type="ECO:0000256" key="1">
    <source>
        <dbReference type="SAM" id="SignalP"/>
    </source>
</evidence>
<dbReference type="eggNOG" id="ENOG502STAZ">
    <property type="taxonomic scope" value="Eukaryota"/>
</dbReference>
<gene>
    <name evidence="2" type="ORF">PHATRDRAFT_48661</name>
</gene>
<name>B7G814_PHATC</name>
<dbReference type="KEGG" id="pti:PHATRDRAFT_48661"/>
<proteinExistence type="predicted"/>
<sequence>MAASRLRSIFFICCGILLNFLGSDGARYSISGPVVTLTLKEPAVERKTASTLASRFVSSNAAAAGDGSDTASSSGRGTSYDTAKPWLDLSSIRPSVEWSIQSQEPPLPNWVPTLNGVKAAVGYDYHPYAQSPPTLLLPSWIEGTVKFSRNAFEAILQPSHDFRTKRTSVVAQVSRGTSNLLARFGTRQKHLLEAATASLHMHLPYTSVSAVRVTPSVDIVARNLSCRVEAVSGGAARTKAVLNLEYDNPTLTVLHSLDARHTIAPEISLYNAKITYAWNVALAGGGSVQTKVDPISDIRISWNDPSAAGGSWTTDVRLPLEGTTMQALAADIRVRRQFRF</sequence>